<dbReference type="Pfam" id="PF04069">
    <property type="entry name" value="OpuAC"/>
    <property type="match status" value="1"/>
</dbReference>
<feature type="signal peptide" evidence="1">
    <location>
        <begin position="1"/>
        <end position="26"/>
    </location>
</feature>
<protein>
    <submittedName>
        <fullName evidence="3">Osmoprotectant transport system substrate-binding protein</fullName>
    </submittedName>
</protein>
<evidence type="ECO:0000259" key="2">
    <source>
        <dbReference type="Pfam" id="PF04069"/>
    </source>
</evidence>
<dbReference type="EMBL" id="FXBB01000016">
    <property type="protein sequence ID" value="SMG31431.1"/>
    <property type="molecule type" value="Genomic_DNA"/>
</dbReference>
<keyword evidence="1" id="KW-0732">Signal</keyword>
<proteinExistence type="predicted"/>
<keyword evidence="4" id="KW-1185">Reference proteome</keyword>
<sequence length="298" mass="33182">MNNKKIFKSFVLSLCLFLAVGGVAHAAKVTVGAKNFTEQYVVGEMVALLLENAGFDVSRKMGTGSSITRTALTTGQTDLYAEYTGTAWPLYLKHEDKVDDAKELYDRVKAEDLEKNGIVWLDRSKINNTFALAIRKDDADRLGTSISDLAAYVNENPGKITFGTGSEFNERSDGIPGIMETYGFSLTNKQRRIMDIGLTFEAIDRKQIDVAMVYPTDGKLQKFNLLILEDDKQFFPAYNLCVTVRKEFLDANPEVEGILKPIADLDNETMQKLNYKVDAVGLPADMVAKEYLEEIGIL</sequence>
<evidence type="ECO:0000313" key="4">
    <source>
        <dbReference type="Proteomes" id="UP000193355"/>
    </source>
</evidence>
<dbReference type="SUPFAM" id="SSF53850">
    <property type="entry name" value="Periplasmic binding protein-like II"/>
    <property type="match status" value="1"/>
</dbReference>
<accession>A0A1X7JTD0</accession>
<gene>
    <name evidence="3" type="ORF">SAMN06275492_1169</name>
</gene>
<dbReference type="GO" id="GO:0022857">
    <property type="term" value="F:transmembrane transporter activity"/>
    <property type="evidence" value="ECO:0007669"/>
    <property type="project" value="InterPro"/>
</dbReference>
<dbReference type="OrthoDB" id="9801163at2"/>
<dbReference type="Gene3D" id="3.40.190.120">
    <property type="entry name" value="Osmoprotection protein (prox), domain 2"/>
    <property type="match status" value="1"/>
</dbReference>
<reference evidence="4" key="1">
    <citation type="submission" date="2017-04" db="EMBL/GenBank/DDBJ databases">
        <authorList>
            <person name="Varghese N."/>
            <person name="Submissions S."/>
        </authorList>
    </citation>
    <scope>NUCLEOTIDE SEQUENCE [LARGE SCALE GENOMIC DNA]</scope>
    <source>
        <strain evidence="4">USBA 82</strain>
    </source>
</reference>
<dbReference type="InterPro" id="IPR007210">
    <property type="entry name" value="ABC_Gly_betaine_transp_sub-bd"/>
</dbReference>
<dbReference type="AlphaFoldDB" id="A0A1X7JTD0"/>
<dbReference type="GO" id="GO:0043190">
    <property type="term" value="C:ATP-binding cassette (ABC) transporter complex"/>
    <property type="evidence" value="ECO:0007669"/>
    <property type="project" value="InterPro"/>
</dbReference>
<name>A0A1X7JTD0_9BACT</name>
<evidence type="ECO:0000313" key="3">
    <source>
        <dbReference type="EMBL" id="SMG31431.1"/>
    </source>
</evidence>
<feature type="domain" description="ABC-type glycine betaine transport system substrate-binding" evidence="2">
    <location>
        <begin position="28"/>
        <end position="294"/>
    </location>
</feature>
<dbReference type="Proteomes" id="UP000193355">
    <property type="component" value="Unassembled WGS sequence"/>
</dbReference>
<dbReference type="Gene3D" id="3.40.190.10">
    <property type="entry name" value="Periplasmic binding protein-like II"/>
    <property type="match status" value="1"/>
</dbReference>
<evidence type="ECO:0000256" key="1">
    <source>
        <dbReference type="SAM" id="SignalP"/>
    </source>
</evidence>
<organism evidence="3 4">
    <name type="scientific">Dethiosulfovibrio salsuginis</name>
    <dbReference type="NCBI Taxonomy" id="561720"/>
    <lineage>
        <taxon>Bacteria</taxon>
        <taxon>Thermotogati</taxon>
        <taxon>Synergistota</taxon>
        <taxon>Synergistia</taxon>
        <taxon>Synergistales</taxon>
        <taxon>Dethiosulfovibrionaceae</taxon>
        <taxon>Dethiosulfovibrio</taxon>
    </lineage>
</organism>
<dbReference type="STRING" id="561720.SAMN06275492_1169"/>
<dbReference type="RefSeq" id="WP_085544674.1">
    <property type="nucleotide sequence ID" value="NZ_FXBB01000016.1"/>
</dbReference>
<feature type="chain" id="PRO_5013344547" evidence="1">
    <location>
        <begin position="27"/>
        <end position="298"/>
    </location>
</feature>